<dbReference type="Proteomes" id="UP000708208">
    <property type="component" value="Unassembled WGS sequence"/>
</dbReference>
<gene>
    <name evidence="1" type="ORF">AFUS01_LOCUS7229</name>
</gene>
<dbReference type="EMBL" id="CAJVCH010048675">
    <property type="protein sequence ID" value="CAG7717791.1"/>
    <property type="molecule type" value="Genomic_DNA"/>
</dbReference>
<protein>
    <submittedName>
        <fullName evidence="1">Uncharacterized protein</fullName>
    </submittedName>
</protein>
<keyword evidence="2" id="KW-1185">Reference proteome</keyword>
<reference evidence="1" key="1">
    <citation type="submission" date="2021-06" db="EMBL/GenBank/DDBJ databases">
        <authorList>
            <person name="Hodson N. C."/>
            <person name="Mongue J. A."/>
            <person name="Jaron S. K."/>
        </authorList>
    </citation>
    <scope>NUCLEOTIDE SEQUENCE</scope>
</reference>
<evidence type="ECO:0000313" key="1">
    <source>
        <dbReference type="EMBL" id="CAG7717791.1"/>
    </source>
</evidence>
<comment type="caution">
    <text evidence="1">The sequence shown here is derived from an EMBL/GenBank/DDBJ whole genome shotgun (WGS) entry which is preliminary data.</text>
</comment>
<organism evidence="1 2">
    <name type="scientific">Allacma fusca</name>
    <dbReference type="NCBI Taxonomy" id="39272"/>
    <lineage>
        <taxon>Eukaryota</taxon>
        <taxon>Metazoa</taxon>
        <taxon>Ecdysozoa</taxon>
        <taxon>Arthropoda</taxon>
        <taxon>Hexapoda</taxon>
        <taxon>Collembola</taxon>
        <taxon>Symphypleona</taxon>
        <taxon>Sminthuridae</taxon>
        <taxon>Allacma</taxon>
    </lineage>
</organism>
<name>A0A8J2JDX0_9HEXA</name>
<sequence length="51" mass="5882">KETTKIQKLVTYVSDDPVVSRECRPCPNNLFHMCIVQQPLNSQSQCHRVPL</sequence>
<feature type="non-terminal residue" evidence="1">
    <location>
        <position position="1"/>
    </location>
</feature>
<dbReference type="AlphaFoldDB" id="A0A8J2JDX0"/>
<evidence type="ECO:0000313" key="2">
    <source>
        <dbReference type="Proteomes" id="UP000708208"/>
    </source>
</evidence>
<accession>A0A8J2JDX0</accession>
<proteinExistence type="predicted"/>